<name>A0A9J6AB44_SOLCO</name>
<gene>
    <name evidence="1" type="ORF">H5410_007144</name>
</gene>
<dbReference type="PANTHER" id="PTHR47204">
    <property type="entry name" value="OS02G0168900 PROTEIN"/>
    <property type="match status" value="1"/>
</dbReference>
<dbReference type="PANTHER" id="PTHR47204:SF1">
    <property type="entry name" value="RIBONUCLEASE H2 SUBUNIT C"/>
    <property type="match status" value="1"/>
</dbReference>
<dbReference type="AlphaFoldDB" id="A0A9J6AB44"/>
<dbReference type="CDD" id="cd09271">
    <property type="entry name" value="RNase_H2-C"/>
    <property type="match status" value="1"/>
</dbReference>
<keyword evidence="2" id="KW-1185">Reference proteome</keyword>
<dbReference type="OrthoDB" id="6222486at2759"/>
<accession>A0A9J6AB44</accession>
<sequence length="191" mass="20544">MARSNNGISGTIDLTGNLSPEKVVELTGKVHQLPCCIKFNGPSDVSQYFKPKSTGVIVDGLSVEEAHFRGRKLQGTTVVIPSGYSGTVKAAAEWKGDGTVGSIVPLQGGSEGFVLGKKMPVEKSKRSEEDSSCWEMKAKFQNIALWNHDSLPSENDASLRAFHLFSVATALHQPVSLEDLEAASIDQELEL</sequence>
<evidence type="ECO:0000313" key="2">
    <source>
        <dbReference type="Proteomes" id="UP000824120"/>
    </source>
</evidence>
<reference evidence="1 2" key="1">
    <citation type="submission" date="2020-09" db="EMBL/GenBank/DDBJ databases">
        <title>De no assembly of potato wild relative species, Solanum commersonii.</title>
        <authorList>
            <person name="Cho K."/>
        </authorList>
    </citation>
    <scope>NUCLEOTIDE SEQUENCE [LARGE SCALE GENOMIC DNA]</scope>
    <source>
        <strain evidence="1">LZ3.2</strain>
        <tissue evidence="1">Leaf</tissue>
    </source>
</reference>
<dbReference type="GO" id="GO:0006401">
    <property type="term" value="P:RNA catabolic process"/>
    <property type="evidence" value="ECO:0007669"/>
    <property type="project" value="InterPro"/>
</dbReference>
<comment type="caution">
    <text evidence="1">The sequence shown here is derived from an EMBL/GenBank/DDBJ whole genome shotgun (WGS) entry which is preliminary data.</text>
</comment>
<dbReference type="Pfam" id="PF08615">
    <property type="entry name" value="RNase_H2_suC"/>
    <property type="match status" value="1"/>
</dbReference>
<evidence type="ECO:0000313" key="1">
    <source>
        <dbReference type="EMBL" id="KAG5621926.1"/>
    </source>
</evidence>
<dbReference type="EMBL" id="JACXVP010000002">
    <property type="protein sequence ID" value="KAG5621926.1"/>
    <property type="molecule type" value="Genomic_DNA"/>
</dbReference>
<dbReference type="Gene3D" id="2.40.128.680">
    <property type="match status" value="1"/>
</dbReference>
<dbReference type="Proteomes" id="UP000824120">
    <property type="component" value="Chromosome 2"/>
</dbReference>
<organism evidence="1 2">
    <name type="scientific">Solanum commersonii</name>
    <name type="common">Commerson's wild potato</name>
    <name type="synonym">Commerson's nightshade</name>
    <dbReference type="NCBI Taxonomy" id="4109"/>
    <lineage>
        <taxon>Eukaryota</taxon>
        <taxon>Viridiplantae</taxon>
        <taxon>Streptophyta</taxon>
        <taxon>Embryophyta</taxon>
        <taxon>Tracheophyta</taxon>
        <taxon>Spermatophyta</taxon>
        <taxon>Magnoliopsida</taxon>
        <taxon>eudicotyledons</taxon>
        <taxon>Gunneridae</taxon>
        <taxon>Pentapetalae</taxon>
        <taxon>asterids</taxon>
        <taxon>lamiids</taxon>
        <taxon>Solanales</taxon>
        <taxon>Solanaceae</taxon>
        <taxon>Solanoideae</taxon>
        <taxon>Solaneae</taxon>
        <taxon>Solanum</taxon>
    </lineage>
</organism>
<protein>
    <submittedName>
        <fullName evidence="1">Uncharacterized protein</fullName>
    </submittedName>
</protein>
<dbReference type="GO" id="GO:0032299">
    <property type="term" value="C:ribonuclease H2 complex"/>
    <property type="evidence" value="ECO:0007669"/>
    <property type="project" value="InterPro"/>
</dbReference>
<dbReference type="InterPro" id="IPR013924">
    <property type="entry name" value="RNase_H2_suC"/>
</dbReference>
<proteinExistence type="predicted"/>